<dbReference type="AlphaFoldDB" id="A0A1A9WA42"/>
<feature type="signal peptide" evidence="10">
    <location>
        <begin position="1"/>
        <end position="22"/>
    </location>
</feature>
<dbReference type="PANTHER" id="PTHR22907">
    <property type="entry name" value="GH04558P"/>
    <property type="match status" value="1"/>
</dbReference>
<keyword evidence="7 9" id="KW-0472">Membrane</keyword>
<evidence type="ECO:0000256" key="6">
    <source>
        <dbReference type="ARBA" id="ARBA00022989"/>
    </source>
</evidence>
<dbReference type="InterPro" id="IPR042235">
    <property type="entry name" value="ZP-C_dom"/>
</dbReference>
<dbReference type="VEuPathDB" id="VectorBase:GBRI011896"/>
<evidence type="ECO:0000256" key="3">
    <source>
        <dbReference type="ARBA" id="ARBA00022475"/>
    </source>
</evidence>
<dbReference type="InterPro" id="IPR057475">
    <property type="entry name" value="CUT_C"/>
</dbReference>
<dbReference type="PANTHER" id="PTHR22907:SF54">
    <property type="entry name" value="GH04558P"/>
    <property type="match status" value="1"/>
</dbReference>
<reference evidence="12" key="2">
    <citation type="submission" date="2020-05" db="UniProtKB">
        <authorList>
            <consortium name="EnsemblMetazoa"/>
        </authorList>
    </citation>
    <scope>IDENTIFICATION</scope>
    <source>
        <strain evidence="12">IAEA</strain>
    </source>
</reference>
<feature type="chain" id="PRO_5008400143" description="ZP domain-containing protein" evidence="10">
    <location>
        <begin position="23"/>
        <end position="472"/>
    </location>
</feature>
<keyword evidence="13" id="KW-1185">Reference proteome</keyword>
<name>A0A1A9WA42_9MUSC</name>
<dbReference type="PROSITE" id="PS51034">
    <property type="entry name" value="ZP_2"/>
    <property type="match status" value="1"/>
</dbReference>
<feature type="transmembrane region" description="Helical" evidence="9">
    <location>
        <begin position="420"/>
        <end position="444"/>
    </location>
</feature>
<evidence type="ECO:0000259" key="11">
    <source>
        <dbReference type="PROSITE" id="PS51034"/>
    </source>
</evidence>
<dbReference type="EnsemblMetazoa" id="GBRI011896-RA">
    <property type="protein sequence ID" value="GBRI011896-PA"/>
    <property type="gene ID" value="GBRI011896"/>
</dbReference>
<dbReference type="Gene3D" id="2.60.40.4100">
    <property type="entry name" value="Zona pellucida, ZP-C domain"/>
    <property type="match status" value="1"/>
</dbReference>
<protein>
    <recommendedName>
        <fullName evidence="11">ZP domain-containing protein</fullName>
    </recommendedName>
</protein>
<dbReference type="Proteomes" id="UP000091820">
    <property type="component" value="Unassembled WGS sequence"/>
</dbReference>
<keyword evidence="5 10" id="KW-0732">Signal</keyword>
<evidence type="ECO:0000313" key="12">
    <source>
        <dbReference type="EnsemblMetazoa" id="GBRI011896-PA"/>
    </source>
</evidence>
<dbReference type="InterPro" id="IPR001507">
    <property type="entry name" value="ZP_dom"/>
</dbReference>
<evidence type="ECO:0000256" key="1">
    <source>
        <dbReference type="ARBA" id="ARBA00004251"/>
    </source>
</evidence>
<keyword evidence="6 9" id="KW-1133">Transmembrane helix</keyword>
<feature type="compositionally biased region" description="Basic residues" evidence="8">
    <location>
        <begin position="162"/>
        <end position="171"/>
    </location>
</feature>
<evidence type="ECO:0000256" key="2">
    <source>
        <dbReference type="ARBA" id="ARBA00022460"/>
    </source>
</evidence>
<dbReference type="GO" id="GO:0005886">
    <property type="term" value="C:plasma membrane"/>
    <property type="evidence" value="ECO:0007669"/>
    <property type="project" value="UniProtKB-SubCell"/>
</dbReference>
<accession>A0A1A9WA42</accession>
<evidence type="ECO:0000256" key="9">
    <source>
        <dbReference type="SAM" id="Phobius"/>
    </source>
</evidence>
<dbReference type="GO" id="GO:0042302">
    <property type="term" value="F:structural constituent of cuticle"/>
    <property type="evidence" value="ECO:0007669"/>
    <property type="project" value="UniProtKB-KW"/>
</dbReference>
<reference evidence="13" key="1">
    <citation type="submission" date="2014-03" db="EMBL/GenBank/DDBJ databases">
        <authorList>
            <person name="Aksoy S."/>
            <person name="Warren W."/>
            <person name="Wilson R.K."/>
        </authorList>
    </citation>
    <scope>NUCLEOTIDE SEQUENCE [LARGE SCALE GENOMIC DNA]</scope>
    <source>
        <strain evidence="13">IAEA</strain>
    </source>
</reference>
<evidence type="ECO:0000256" key="7">
    <source>
        <dbReference type="ARBA" id="ARBA00023136"/>
    </source>
</evidence>
<evidence type="ECO:0000256" key="10">
    <source>
        <dbReference type="SAM" id="SignalP"/>
    </source>
</evidence>
<evidence type="ECO:0000256" key="8">
    <source>
        <dbReference type="SAM" id="MobiDB-lite"/>
    </source>
</evidence>
<dbReference type="Pfam" id="PF25301">
    <property type="entry name" value="CUT_C"/>
    <property type="match status" value="1"/>
</dbReference>
<keyword evidence="2" id="KW-0193">Cuticle</keyword>
<proteinExistence type="predicted"/>
<feature type="domain" description="ZP" evidence="11">
    <location>
        <begin position="55"/>
        <end position="364"/>
    </location>
</feature>
<evidence type="ECO:0000256" key="5">
    <source>
        <dbReference type="ARBA" id="ARBA00022729"/>
    </source>
</evidence>
<dbReference type="InterPro" id="IPR056953">
    <property type="entry name" value="CUT_N"/>
</dbReference>
<dbReference type="SMART" id="SM00241">
    <property type="entry name" value="ZP"/>
    <property type="match status" value="1"/>
</dbReference>
<comment type="subcellular location">
    <subcellularLocation>
        <location evidence="1">Cell membrane</location>
        <topology evidence="1">Single-pass type I membrane protein</topology>
    </subcellularLocation>
</comment>
<feature type="region of interest" description="Disordered" evidence="8">
    <location>
        <begin position="159"/>
        <end position="241"/>
    </location>
</feature>
<evidence type="ECO:0000313" key="13">
    <source>
        <dbReference type="Proteomes" id="UP000091820"/>
    </source>
</evidence>
<dbReference type="Pfam" id="PF25057">
    <property type="entry name" value="CUT_N"/>
    <property type="match status" value="1"/>
</dbReference>
<feature type="compositionally biased region" description="Basic and acidic residues" evidence="8">
    <location>
        <begin position="185"/>
        <end position="206"/>
    </location>
</feature>
<dbReference type="InterPro" id="IPR051962">
    <property type="entry name" value="Cuticlin"/>
</dbReference>
<feature type="compositionally biased region" description="Acidic residues" evidence="8">
    <location>
        <begin position="207"/>
        <end position="234"/>
    </location>
</feature>
<keyword evidence="4 9" id="KW-0812">Transmembrane</keyword>
<dbReference type="STRING" id="37001.A0A1A9WA42"/>
<evidence type="ECO:0000256" key="4">
    <source>
        <dbReference type="ARBA" id="ARBA00022692"/>
    </source>
</evidence>
<keyword evidence="3" id="KW-1003">Cell membrane</keyword>
<sequence>MGFYTQLIYITTLHTLIIVTLSTHGAQIPTKDHFTDYESIPTSTKASVEPTVKIKCLSGSMLITIKDPPTNHETGLFSGMIYPKGLSKNSTCLTEYRDHDSPLRYKLPLRSCNTMPQETDDGGIEFFNTIVLQPHLKLITDAGRGYHVRCSYKSRDAAMNTKKYHSHHKKAESKYAQKPQAYRSAEAEVTDRRNYGRSLDKYRASDDNLDEDDAFNDGEDSADDRNENEDESNENEIPMPGCHMKIYNSEHKIANDVRIGDPLTIVVNIDKQDLYGLHVTDCIVRDGLGWGEQRLVGEDGCPMDNEIMGQFNYTNDRLAANVTFPAHKFPYTTSVYYQCNVKLCDLKDPECQMAPLCGGKRPKRQTNNDTRDEDGMPATIEVFSGLYVNENVEVNEGDDDSVFKEKQTLEDALCVSQRTFAIAIAIAGLILMLAVVAAVLCIMAKRSTKTVSHSGSSIYSGPYTNTAFSHSS</sequence>
<organism evidence="12 13">
    <name type="scientific">Glossina brevipalpis</name>
    <dbReference type="NCBI Taxonomy" id="37001"/>
    <lineage>
        <taxon>Eukaryota</taxon>
        <taxon>Metazoa</taxon>
        <taxon>Ecdysozoa</taxon>
        <taxon>Arthropoda</taxon>
        <taxon>Hexapoda</taxon>
        <taxon>Insecta</taxon>
        <taxon>Pterygota</taxon>
        <taxon>Neoptera</taxon>
        <taxon>Endopterygota</taxon>
        <taxon>Diptera</taxon>
        <taxon>Brachycera</taxon>
        <taxon>Muscomorpha</taxon>
        <taxon>Hippoboscoidea</taxon>
        <taxon>Glossinidae</taxon>
        <taxon>Glossina</taxon>
    </lineage>
</organism>